<dbReference type="AlphaFoldDB" id="A0A2S0MHL0"/>
<sequence length="83" mass="9080">MNPSNSGAPAQRESFLRLPAVEQQTGLKKSAIYAGAKVGRFPQPVRLSRRCVVWRDSEIQQWIAERVAASQAPNATNSGAMLK</sequence>
<dbReference type="Gene3D" id="1.10.238.160">
    <property type="match status" value="1"/>
</dbReference>
<evidence type="ECO:0000313" key="1">
    <source>
        <dbReference type="EMBL" id="AVO35370.1"/>
    </source>
</evidence>
<dbReference type="EMBL" id="CP027666">
    <property type="protein sequence ID" value="AVO35370.1"/>
    <property type="molecule type" value="Genomic_DNA"/>
</dbReference>
<dbReference type="OrthoDB" id="9182156at2"/>
<dbReference type="PANTHER" id="PTHR36154:SF1">
    <property type="entry name" value="DNA-BINDING TRANSCRIPTIONAL ACTIVATOR ALPA"/>
    <property type="match status" value="1"/>
</dbReference>
<organism evidence="1 2">
    <name type="scientific">Ottowia oryzae</name>
    <dbReference type="NCBI Taxonomy" id="2109914"/>
    <lineage>
        <taxon>Bacteria</taxon>
        <taxon>Pseudomonadati</taxon>
        <taxon>Pseudomonadota</taxon>
        <taxon>Betaproteobacteria</taxon>
        <taxon>Burkholderiales</taxon>
        <taxon>Comamonadaceae</taxon>
        <taxon>Ottowia</taxon>
    </lineage>
</organism>
<dbReference type="InterPro" id="IPR052931">
    <property type="entry name" value="Prophage_regulatory_activator"/>
</dbReference>
<evidence type="ECO:0000313" key="2">
    <source>
        <dbReference type="Proteomes" id="UP000239709"/>
    </source>
</evidence>
<proteinExistence type="predicted"/>
<dbReference type="Pfam" id="PF05930">
    <property type="entry name" value="Phage_AlpA"/>
    <property type="match status" value="1"/>
</dbReference>
<accession>A0A2S0MHL0</accession>
<reference evidence="1 2" key="1">
    <citation type="submission" date="2018-03" db="EMBL/GenBank/DDBJ databases">
        <title>Genome sequencing of Ottowia sp.</title>
        <authorList>
            <person name="Kim S.-J."/>
            <person name="Heo J."/>
            <person name="Kwon S.-W."/>
        </authorList>
    </citation>
    <scope>NUCLEOTIDE SEQUENCE [LARGE SCALE GENOMIC DNA]</scope>
    <source>
        <strain evidence="1 2">KADR8-3</strain>
    </source>
</reference>
<dbReference type="InterPro" id="IPR010260">
    <property type="entry name" value="AlpA"/>
</dbReference>
<dbReference type="KEGG" id="otk:C6570_14905"/>
<protein>
    <submittedName>
        <fullName evidence="1">AlpA family transcriptional regulator</fullName>
    </submittedName>
</protein>
<keyword evidence="2" id="KW-1185">Reference proteome</keyword>
<dbReference type="RefSeq" id="WP_106703918.1">
    <property type="nucleotide sequence ID" value="NZ_CP027666.1"/>
</dbReference>
<dbReference type="Proteomes" id="UP000239709">
    <property type="component" value="Chromosome"/>
</dbReference>
<dbReference type="PANTHER" id="PTHR36154">
    <property type="entry name" value="DNA-BINDING TRANSCRIPTIONAL ACTIVATOR ALPA"/>
    <property type="match status" value="1"/>
</dbReference>
<name>A0A2S0MHL0_9BURK</name>
<gene>
    <name evidence="1" type="ORF">C6570_14905</name>
</gene>